<reference evidence="2" key="1">
    <citation type="submission" date="2022-11" db="EMBL/GenBank/DDBJ databases">
        <authorList>
            <person name="Kikuchi T."/>
        </authorList>
    </citation>
    <scope>NUCLEOTIDE SEQUENCE</scope>
    <source>
        <strain evidence="2">PS1010</strain>
    </source>
</reference>
<gene>
    <name evidence="2" type="ORF">CAMP_LOCUS3893</name>
</gene>
<sequence>MLSNVSILLVFLAISRIYGNSRFKKMDPADKIKGDNRLLAFRQAAKLGLRDDIKSLVEPGPAGFVVHNSGNELRNEEAIDFLISKIEQVELVYASPGATDLECQLKKDKIIFEFNEEGEQKLKTLVYLHKFIEDGVVDQIVEQEEEEDY</sequence>
<organism evidence="2 3">
    <name type="scientific">Caenorhabditis angaria</name>
    <dbReference type="NCBI Taxonomy" id="860376"/>
    <lineage>
        <taxon>Eukaryota</taxon>
        <taxon>Metazoa</taxon>
        <taxon>Ecdysozoa</taxon>
        <taxon>Nematoda</taxon>
        <taxon>Chromadorea</taxon>
        <taxon>Rhabditida</taxon>
        <taxon>Rhabditina</taxon>
        <taxon>Rhabditomorpha</taxon>
        <taxon>Rhabditoidea</taxon>
        <taxon>Rhabditidae</taxon>
        <taxon>Peloderinae</taxon>
        <taxon>Caenorhabditis</taxon>
    </lineage>
</organism>
<evidence type="ECO:0000313" key="2">
    <source>
        <dbReference type="EMBL" id="CAI5441256.1"/>
    </source>
</evidence>
<evidence type="ECO:0000256" key="1">
    <source>
        <dbReference type="SAM" id="SignalP"/>
    </source>
</evidence>
<evidence type="ECO:0000313" key="3">
    <source>
        <dbReference type="Proteomes" id="UP001152747"/>
    </source>
</evidence>
<dbReference type="AlphaFoldDB" id="A0A9P1IAC8"/>
<evidence type="ECO:0008006" key="4">
    <source>
        <dbReference type="Google" id="ProtNLM"/>
    </source>
</evidence>
<feature type="chain" id="PRO_5040244800" description="DUF38 domain-containing protein" evidence="1">
    <location>
        <begin position="20"/>
        <end position="149"/>
    </location>
</feature>
<keyword evidence="3" id="KW-1185">Reference proteome</keyword>
<accession>A0A9P1IAC8</accession>
<name>A0A9P1IAC8_9PELO</name>
<proteinExistence type="predicted"/>
<comment type="caution">
    <text evidence="2">The sequence shown here is derived from an EMBL/GenBank/DDBJ whole genome shotgun (WGS) entry which is preliminary data.</text>
</comment>
<feature type="signal peptide" evidence="1">
    <location>
        <begin position="1"/>
        <end position="19"/>
    </location>
</feature>
<protein>
    <recommendedName>
        <fullName evidence="4">DUF38 domain-containing protein</fullName>
    </recommendedName>
</protein>
<dbReference type="Proteomes" id="UP001152747">
    <property type="component" value="Unassembled WGS sequence"/>
</dbReference>
<keyword evidence="1" id="KW-0732">Signal</keyword>
<dbReference type="EMBL" id="CANHGI010000002">
    <property type="protein sequence ID" value="CAI5441256.1"/>
    <property type="molecule type" value="Genomic_DNA"/>
</dbReference>